<dbReference type="Proteomes" id="UP001482620">
    <property type="component" value="Unassembled WGS sequence"/>
</dbReference>
<feature type="region of interest" description="Disordered" evidence="1">
    <location>
        <begin position="1"/>
        <end position="49"/>
    </location>
</feature>
<name>A0ABV0UPA2_9TELE</name>
<evidence type="ECO:0000256" key="1">
    <source>
        <dbReference type="SAM" id="MobiDB-lite"/>
    </source>
</evidence>
<comment type="caution">
    <text evidence="2">The sequence shown here is derived from an EMBL/GenBank/DDBJ whole genome shotgun (WGS) entry which is preliminary data.</text>
</comment>
<keyword evidence="3" id="KW-1185">Reference proteome</keyword>
<evidence type="ECO:0000313" key="2">
    <source>
        <dbReference type="EMBL" id="MEQ2246387.1"/>
    </source>
</evidence>
<feature type="compositionally biased region" description="Basic and acidic residues" evidence="1">
    <location>
        <begin position="1"/>
        <end position="22"/>
    </location>
</feature>
<accession>A0ABV0UPA2</accession>
<evidence type="ECO:0000313" key="3">
    <source>
        <dbReference type="Proteomes" id="UP001482620"/>
    </source>
</evidence>
<sequence>MNGGRPRERARERERGGGERGRTKPSRAAQSLTAAPNQPPAPPVINSPAWTTHPVNPTSLFPCVPLVTWFPLGL</sequence>
<gene>
    <name evidence="2" type="ORF">ILYODFUR_038036</name>
</gene>
<dbReference type="EMBL" id="JAHRIQ010078483">
    <property type="protein sequence ID" value="MEQ2246387.1"/>
    <property type="molecule type" value="Genomic_DNA"/>
</dbReference>
<reference evidence="2 3" key="1">
    <citation type="submission" date="2021-06" db="EMBL/GenBank/DDBJ databases">
        <authorList>
            <person name="Palmer J.M."/>
        </authorList>
    </citation>
    <scope>NUCLEOTIDE SEQUENCE [LARGE SCALE GENOMIC DNA]</scope>
    <source>
        <strain evidence="3">if_2019</strain>
        <tissue evidence="2">Muscle</tissue>
    </source>
</reference>
<protein>
    <submittedName>
        <fullName evidence="2">Uncharacterized protein</fullName>
    </submittedName>
</protein>
<proteinExistence type="predicted"/>
<organism evidence="2 3">
    <name type="scientific">Ilyodon furcidens</name>
    <name type="common">goldbreast splitfin</name>
    <dbReference type="NCBI Taxonomy" id="33524"/>
    <lineage>
        <taxon>Eukaryota</taxon>
        <taxon>Metazoa</taxon>
        <taxon>Chordata</taxon>
        <taxon>Craniata</taxon>
        <taxon>Vertebrata</taxon>
        <taxon>Euteleostomi</taxon>
        <taxon>Actinopterygii</taxon>
        <taxon>Neopterygii</taxon>
        <taxon>Teleostei</taxon>
        <taxon>Neoteleostei</taxon>
        <taxon>Acanthomorphata</taxon>
        <taxon>Ovalentaria</taxon>
        <taxon>Atherinomorphae</taxon>
        <taxon>Cyprinodontiformes</taxon>
        <taxon>Goodeidae</taxon>
        <taxon>Ilyodon</taxon>
    </lineage>
</organism>